<keyword evidence="2" id="KW-1185">Reference proteome</keyword>
<accession>A0AAV9Q504</accession>
<dbReference type="Gene3D" id="3.80.10.10">
    <property type="entry name" value="Ribonuclease Inhibitor"/>
    <property type="match status" value="1"/>
</dbReference>
<proteinExistence type="predicted"/>
<sequence length="446" mass="51815">MIVRQLVGDLWVDAADEGQRRLVYSTLRNLRLTCKAFESMAVIKQELFRDLHLWATHEEVTRLEQTDLSQIGGFVTIVNLYPSPYFAELKLKDYRDILVIQNTHLAEPAYATDYDLLRCQFPWRKHGHCQNHSQILGAEDQTAMEYDSYRRCADRDQALIKQGRLQRIWTALMQGLGNLRECNLRPVVGLKLPLRAKVTEPTILSTSVCDAECQHFTTLTHAAAPSMDLLFKALLECLCLARPRLTSILFDGDFRETFTREWVDPWWDKLKLEHLTRLRFDSIPFNNVDGDEDRRDLAQNAETALAALLGKSHSTLENLTLDRFWEDVTRMTWQSISTLDFPQLRSLDLTNILVSPRLLAENLKCLPRLKELLMDDCLTDEDGTTWKPFFDSIRQRPNELRLDLEKDQLRCPLPIAVDKDLTLYLSNRGHWSQILEAFFADFRDED</sequence>
<protein>
    <submittedName>
        <fullName evidence="1">Uncharacterized protein</fullName>
    </submittedName>
</protein>
<organism evidence="1 2">
    <name type="scientific">Vermiconidia calcicola</name>
    <dbReference type="NCBI Taxonomy" id="1690605"/>
    <lineage>
        <taxon>Eukaryota</taxon>
        <taxon>Fungi</taxon>
        <taxon>Dikarya</taxon>
        <taxon>Ascomycota</taxon>
        <taxon>Pezizomycotina</taxon>
        <taxon>Dothideomycetes</taxon>
        <taxon>Dothideomycetidae</taxon>
        <taxon>Mycosphaerellales</taxon>
        <taxon>Extremaceae</taxon>
        <taxon>Vermiconidia</taxon>
    </lineage>
</organism>
<dbReference type="Proteomes" id="UP001345827">
    <property type="component" value="Unassembled WGS sequence"/>
</dbReference>
<gene>
    <name evidence="1" type="ORF">LTR25_007257</name>
</gene>
<comment type="caution">
    <text evidence="1">The sequence shown here is derived from an EMBL/GenBank/DDBJ whole genome shotgun (WGS) entry which is preliminary data.</text>
</comment>
<dbReference type="SUPFAM" id="SSF52047">
    <property type="entry name" value="RNI-like"/>
    <property type="match status" value="1"/>
</dbReference>
<reference evidence="1 2" key="1">
    <citation type="submission" date="2023-06" db="EMBL/GenBank/DDBJ databases">
        <title>Black Yeasts Isolated from many extreme environments.</title>
        <authorList>
            <person name="Coleine C."/>
            <person name="Stajich J.E."/>
            <person name="Selbmann L."/>
        </authorList>
    </citation>
    <scope>NUCLEOTIDE SEQUENCE [LARGE SCALE GENOMIC DNA]</scope>
    <source>
        <strain evidence="1 2">CCFEE 5887</strain>
    </source>
</reference>
<dbReference type="EMBL" id="JAXLQG010000013">
    <property type="protein sequence ID" value="KAK5533391.1"/>
    <property type="molecule type" value="Genomic_DNA"/>
</dbReference>
<name>A0AAV9Q504_9PEZI</name>
<dbReference type="InterPro" id="IPR032675">
    <property type="entry name" value="LRR_dom_sf"/>
</dbReference>
<evidence type="ECO:0000313" key="1">
    <source>
        <dbReference type="EMBL" id="KAK5533391.1"/>
    </source>
</evidence>
<dbReference type="AlphaFoldDB" id="A0AAV9Q504"/>
<evidence type="ECO:0000313" key="2">
    <source>
        <dbReference type="Proteomes" id="UP001345827"/>
    </source>
</evidence>